<name>A0ACB7X917_9ERIC</name>
<reference evidence="1 2" key="1">
    <citation type="journal article" date="2021" name="Hortic Res">
        <title>High-quality reference genome and annotation aids understanding of berry development for evergreen blueberry (Vaccinium darrowii).</title>
        <authorList>
            <person name="Yu J."/>
            <person name="Hulse-Kemp A.M."/>
            <person name="Babiker E."/>
            <person name="Staton M."/>
        </authorList>
    </citation>
    <scope>NUCLEOTIDE SEQUENCE [LARGE SCALE GENOMIC DNA]</scope>
    <source>
        <strain evidence="2">cv. NJ 8807/NJ 8810</strain>
        <tissue evidence="1">Young leaf</tissue>
    </source>
</reference>
<dbReference type="EMBL" id="CM037156">
    <property type="protein sequence ID" value="KAH7837312.1"/>
    <property type="molecule type" value="Genomic_DNA"/>
</dbReference>
<sequence>MASKFGMAGGIPERRVRPIWDAIDSRQFKNALKLSSSLLSKYPNSPYALALKALILERIGKCDEALSVCLNAKELLYTNDSIFIDDLTLSTLQIVFQRLDHLDMATSCYEYACGKFANNLELMMGLFNCYVREYSFVKQQQIAIKMYKIVGEERFLLWSVCSIQLQVLCGNGGEKLLLLAEGLLKKHIASHSLHEPEALIVYISLLEQQSKFSDALEVLSGKLGSLIMIEVDRLRIQGRLLARAGDYAAAADIYEKVLELCPDDWECFLHYLGCLLEDDSSWCNGDSIHRSNPLDCKLSHLTDEVFDARISTASALVQKLLASASNDVIRCPYLANLEIERRKFLFGKGDDEKLVEALMQYYCRFGYLACFASDVEVFLQALPRDKETLLLKKLMETHEPPATVPTKALGQSLTLLKIQESVGDFFTLSASELGGVAVRMAEMYCKNLPLSKDLDVQESMHGEDLLSMVANILVQLFWRTKDLGYLVESVMVLEFGLTIRRYVWQYKILLLHLYSHWSALSLAYKWYKSLDVKNILLETVSHHILPQMLISPLWVDVGELLGDYLKFMDEHFRESADLTFLAYRHRNYSKVIEFVQFKERLQRSSQYLMAKIEAPILQLKRNADNIEEEESVLESLKCGADFLEVSSEIGSKSLTFNEDLQFRPWWTPTYDKNYLLGPFEGVSYCPRESKQQHIKQTEANMPKAIERRSLLPRMIYLSVRCASLPLKDNIEANGSAFDPKISLELKILLERYAKFLGFSFQDAIEVLFAISSGRKSSEALSSHLIDWMNFAVFWNAWNLNSNKLGPDKDACRPSAWHIVNSLLEIYILEKLRSIGPLVTSPGCSLPLLVQLVTEPLAWHSLMIQSCVRSSIPPGKKKKKASPTEQTNSLLSQGIRDSIESVCAVLEEVAKWLREQIKMPVDGNVETILSSIRVKEQNEGPGKVLDILETSTSSMNDLELGDRISQALKSWSSADVARKIVTEHCSVLSQFLQICESKVKSLQGLKLQIQETTVNRLCGTHNIITVNGQFPGPTLEVRNGDTLVVEVHNSARYNATIHWHGIRQMRTPWADGPEYVTQCPIKPGGTYTYRFTIEDQEGTLWWHAHSKWLRATVYGALIILPKLGTTYPFEKPKLEVPILLGEWWNRDPINVLQQALFTGAAPNVSDAFTINGQPGDLYSCSSQGTVKISVDSKETILLRIINAALNQQLFFALANHRFTVVSADAAYTKPFTTSIMMIGPGQTTDVLVTADQTPGHYYMAASAYATAQNAPFDNTTTTAILEYKSAVSSSRPILPRLPRNNDTATATAFTTQFRSPSQVAVPTLIDESLFFTVGLGFVNCTPGPQCQGPNNTRFQATMNNVSFVLPRQSSILQAYYQNIPGVFTTDFPVVPPVKFDYTGNVPRGLWQPTFGTKLHKMKFGSTVQIVLQDTAIFSTEDHPIHLHGYHFYVVGEGFGNFNPSTDTAKFNLVDPPQRNTIDVNVGGWAVIRFKADNPGVWLMHCHIDSHLTWGLAMAFIVEDGYGESESVEPPPADLPPC</sequence>
<protein>
    <submittedName>
        <fullName evidence="1">Uncharacterized protein</fullName>
    </submittedName>
</protein>
<comment type="caution">
    <text evidence="1">The sequence shown here is derived from an EMBL/GenBank/DDBJ whole genome shotgun (WGS) entry which is preliminary data.</text>
</comment>
<organism evidence="1 2">
    <name type="scientific">Vaccinium darrowii</name>
    <dbReference type="NCBI Taxonomy" id="229202"/>
    <lineage>
        <taxon>Eukaryota</taxon>
        <taxon>Viridiplantae</taxon>
        <taxon>Streptophyta</taxon>
        <taxon>Embryophyta</taxon>
        <taxon>Tracheophyta</taxon>
        <taxon>Spermatophyta</taxon>
        <taxon>Magnoliopsida</taxon>
        <taxon>eudicotyledons</taxon>
        <taxon>Gunneridae</taxon>
        <taxon>Pentapetalae</taxon>
        <taxon>asterids</taxon>
        <taxon>Ericales</taxon>
        <taxon>Ericaceae</taxon>
        <taxon>Vaccinioideae</taxon>
        <taxon>Vaccinieae</taxon>
        <taxon>Vaccinium</taxon>
    </lineage>
</organism>
<evidence type="ECO:0000313" key="1">
    <source>
        <dbReference type="EMBL" id="KAH7837312.1"/>
    </source>
</evidence>
<accession>A0ACB7X917</accession>
<evidence type="ECO:0000313" key="2">
    <source>
        <dbReference type="Proteomes" id="UP000828048"/>
    </source>
</evidence>
<proteinExistence type="predicted"/>
<keyword evidence="2" id="KW-1185">Reference proteome</keyword>
<gene>
    <name evidence="1" type="ORF">Vadar_012393</name>
</gene>
<dbReference type="Proteomes" id="UP000828048">
    <property type="component" value="Chromosome 6"/>
</dbReference>